<dbReference type="Pfam" id="PF17389">
    <property type="entry name" value="Bac_rhamnosid6H"/>
    <property type="match status" value="1"/>
</dbReference>
<dbReference type="InterPro" id="IPR035396">
    <property type="entry name" value="Bac_rhamnosid6H"/>
</dbReference>
<dbReference type="InterPro" id="IPR012341">
    <property type="entry name" value="6hp_glycosidase-like_sf"/>
</dbReference>
<dbReference type="GO" id="GO:0005975">
    <property type="term" value="P:carbohydrate metabolic process"/>
    <property type="evidence" value="ECO:0007669"/>
    <property type="project" value="InterPro"/>
</dbReference>
<name>A0A0G4PA36_PENC3</name>
<keyword evidence="3" id="KW-1185">Reference proteome</keyword>
<protein>
    <submittedName>
        <fullName evidence="2">Six-hairpin glycosidase-like</fullName>
    </submittedName>
</protein>
<dbReference type="SUPFAM" id="SSF48208">
    <property type="entry name" value="Six-hairpin glycosidases"/>
    <property type="match status" value="1"/>
</dbReference>
<feature type="domain" description="Alpha-L-rhamnosidase six-hairpin glycosidase" evidence="1">
    <location>
        <begin position="234"/>
        <end position="442"/>
    </location>
</feature>
<dbReference type="GO" id="GO:0016798">
    <property type="term" value="F:hydrolase activity, acting on glycosyl bonds"/>
    <property type="evidence" value="ECO:0007669"/>
    <property type="project" value="UniProtKB-KW"/>
</dbReference>
<keyword evidence="2" id="KW-0378">Hydrolase</keyword>
<dbReference type="Proteomes" id="UP000053732">
    <property type="component" value="Unassembled WGS sequence"/>
</dbReference>
<dbReference type="PANTHER" id="PTHR34987">
    <property type="entry name" value="C, PUTATIVE (AFU_ORTHOLOGUE AFUA_3G02880)-RELATED"/>
    <property type="match status" value="1"/>
</dbReference>
<dbReference type="InterPro" id="IPR008928">
    <property type="entry name" value="6-hairpin_glycosidase_sf"/>
</dbReference>
<reference evidence="2 3" key="1">
    <citation type="journal article" date="2014" name="Nat. Commun.">
        <title>Multiple recent horizontal transfers of a large genomic region in cheese making fungi.</title>
        <authorList>
            <person name="Cheeseman K."/>
            <person name="Ropars J."/>
            <person name="Renault P."/>
            <person name="Dupont J."/>
            <person name="Gouzy J."/>
            <person name="Branca A."/>
            <person name="Abraham A.L."/>
            <person name="Ceppi M."/>
            <person name="Conseiller E."/>
            <person name="Debuchy R."/>
            <person name="Malagnac F."/>
            <person name="Goarin A."/>
            <person name="Silar P."/>
            <person name="Lacoste S."/>
            <person name="Sallet E."/>
            <person name="Bensimon A."/>
            <person name="Giraud T."/>
            <person name="Brygoo Y."/>
        </authorList>
    </citation>
    <scope>NUCLEOTIDE SEQUENCE [LARGE SCALE GENOMIC DNA]</scope>
    <source>
        <strain evidence="3">FM 013</strain>
    </source>
</reference>
<dbReference type="STRING" id="1429867.A0A0G4PA36"/>
<evidence type="ECO:0000313" key="2">
    <source>
        <dbReference type="EMBL" id="CRL23178.1"/>
    </source>
</evidence>
<organism evidence="2 3">
    <name type="scientific">Penicillium camemberti (strain FM 013)</name>
    <dbReference type="NCBI Taxonomy" id="1429867"/>
    <lineage>
        <taxon>Eukaryota</taxon>
        <taxon>Fungi</taxon>
        <taxon>Dikarya</taxon>
        <taxon>Ascomycota</taxon>
        <taxon>Pezizomycotina</taxon>
        <taxon>Eurotiomycetes</taxon>
        <taxon>Eurotiomycetidae</taxon>
        <taxon>Eurotiales</taxon>
        <taxon>Aspergillaceae</taxon>
        <taxon>Penicillium</taxon>
    </lineage>
</organism>
<evidence type="ECO:0000313" key="3">
    <source>
        <dbReference type="Proteomes" id="UP000053732"/>
    </source>
</evidence>
<dbReference type="EMBL" id="HG793142">
    <property type="protein sequence ID" value="CRL23178.1"/>
    <property type="molecule type" value="Genomic_DNA"/>
</dbReference>
<dbReference type="Gene3D" id="1.50.10.10">
    <property type="match status" value="1"/>
</dbReference>
<keyword evidence="2" id="KW-0326">Glycosidase</keyword>
<dbReference type="PANTHER" id="PTHR34987:SF6">
    <property type="entry name" value="ALPHA-L-RHAMNOSIDASE SIX-HAIRPIN GLYCOSIDASE DOMAIN-CONTAINING PROTEIN"/>
    <property type="match status" value="1"/>
</dbReference>
<accession>A0A0G4PA36</accession>
<dbReference type="Gene3D" id="2.60.420.10">
    <property type="entry name" value="Maltose phosphorylase, domain 3"/>
    <property type="match status" value="1"/>
</dbReference>
<dbReference type="AlphaFoldDB" id="A0A0G4PA36"/>
<evidence type="ECO:0000259" key="1">
    <source>
        <dbReference type="Pfam" id="PF17389"/>
    </source>
</evidence>
<proteinExistence type="predicted"/>
<sequence>MRSIIPFFFIPASFAVPYAEYIYAPSSRTLIPPAVVGINGSVTTPASLTNASDVHPAVFNGPSSVTFDFQKNVAGIVSIDVASASSDAFIGVTFSESSLYISEQSCDATADAGFDSPLWFSLVDGPGTYTAAEKHNRGGFRYMTLVSNTTGTVSLNFVTVNFTAAPTQDLRAYTGYFHSNDQLLNRIWYAGAYTNQLSTIDPAMGNALPWFQIINSTETITLPQTVQWWSNYTISNGSSVLTDGAKRDRLIWPGDMSVSLEAIGVSTYDLYSAKVALELLFGLQKENGRLPYASPPFADAFSFTYHCHSLNGLALYYLYSGDLSWLSKYWNQFKLGIDYALSSVDATGLANITSSSDWLRFGMGGHNIEANSLLYYVLNQGLSLAAVLNDTSVRNKWTTKAKGIKTAANQHLWDHTTGLFRDNETTTLYPQDGNVWAVKSNLTQSLSQIRQISQSLRNRWGKYGAPAPEAGRTISPFISGFELQAHYIAGNPNSALELLRLEWGFMMDDPRMTNSTFIEGYSSDGSLHYEPYTNYPRVSHSHGWSTGPTSVLMNYAAGLRLKSAAGATWSIAPQPGDLTFVDAGFVTNLGAFAVAFEVHNGTYQHLRFSTPIGTIGDIVLPGSNGTLISANGVKVALGAGGVASGLAGGNWTFVPRSSARTKRVNW</sequence>
<gene>
    <name evidence="2" type="ORF">PCAMFM013_S009g000118</name>
</gene>